<proteinExistence type="predicted"/>
<sequence>MESSLDSALLALVYGWINWLSGIKNFSSNTVAAYKIDLLSLLDFLCRFHGRPVLVADLTIINNTTLRGWFADRRRRKISFRANSRALSSVKNFFRYLGKHQGIVNEEVLSMALKFRGNSIPKSLTLDEITEVIEKFSSLKSTWIVQRNIALCYLLYGSGLRVSEALNLRIKDLEQSSIKVLGKGNKERMIQILPVVRKALEDYLELCPFPSERENFLFLDRYGNKLCRTVIASAMISLRKKFNLSPNITPHALRHSFATHLLQSGIGIRKIQELLGHSSLASTEVYTKLDVASLVKKYAQFSPLDDD</sequence>
<dbReference type="InterPro" id="IPR013762">
    <property type="entry name" value="Integrase-like_cat_sf"/>
</dbReference>
<evidence type="ECO:0000256" key="4">
    <source>
        <dbReference type="PROSITE-ProRule" id="PRU01248"/>
    </source>
</evidence>
<accession>X5HLR1</accession>
<evidence type="ECO:0000259" key="5">
    <source>
        <dbReference type="PROSITE" id="PS51898"/>
    </source>
</evidence>
<dbReference type="Gene3D" id="1.10.150.130">
    <property type="match status" value="1"/>
</dbReference>
<dbReference type="InterPro" id="IPR011010">
    <property type="entry name" value="DNA_brk_join_enz"/>
</dbReference>
<keyword evidence="1" id="KW-0229">DNA integration</keyword>
<dbReference type="InterPro" id="IPR050090">
    <property type="entry name" value="Tyrosine_recombinase_XerCD"/>
</dbReference>
<protein>
    <submittedName>
        <fullName evidence="7">Phage integrase family protein</fullName>
    </submittedName>
</protein>
<dbReference type="GO" id="GO:0003677">
    <property type="term" value="F:DNA binding"/>
    <property type="evidence" value="ECO:0007669"/>
    <property type="project" value="UniProtKB-UniRule"/>
</dbReference>
<dbReference type="GO" id="GO:0015074">
    <property type="term" value="P:DNA integration"/>
    <property type="evidence" value="ECO:0007669"/>
    <property type="project" value="UniProtKB-KW"/>
</dbReference>
<dbReference type="Pfam" id="PF00589">
    <property type="entry name" value="Phage_integrase"/>
    <property type="match status" value="1"/>
</dbReference>
<evidence type="ECO:0000256" key="1">
    <source>
        <dbReference type="ARBA" id="ARBA00022908"/>
    </source>
</evidence>
<dbReference type="Gene3D" id="1.10.443.10">
    <property type="entry name" value="Intergrase catalytic core"/>
    <property type="match status" value="1"/>
</dbReference>
<organism evidence="7 8">
    <name type="scientific">Neorickettsia helminthoeca str. Oregon</name>
    <dbReference type="NCBI Taxonomy" id="1286528"/>
    <lineage>
        <taxon>Bacteria</taxon>
        <taxon>Pseudomonadati</taxon>
        <taxon>Pseudomonadota</taxon>
        <taxon>Alphaproteobacteria</taxon>
        <taxon>Rickettsiales</taxon>
        <taxon>Anaplasmataceae</taxon>
        <taxon>Neorickettsia</taxon>
    </lineage>
</organism>
<dbReference type="PROSITE" id="PS51898">
    <property type="entry name" value="TYR_RECOMBINASE"/>
    <property type="match status" value="1"/>
</dbReference>
<evidence type="ECO:0000259" key="6">
    <source>
        <dbReference type="PROSITE" id="PS51900"/>
    </source>
</evidence>
<dbReference type="InterPro" id="IPR010998">
    <property type="entry name" value="Integrase_recombinase_N"/>
</dbReference>
<feature type="domain" description="Core-binding (CB)" evidence="6">
    <location>
        <begin position="7"/>
        <end position="98"/>
    </location>
</feature>
<dbReference type="InterPro" id="IPR002104">
    <property type="entry name" value="Integrase_catalytic"/>
</dbReference>
<dbReference type="PROSITE" id="PS51900">
    <property type="entry name" value="CB"/>
    <property type="match status" value="1"/>
</dbReference>
<dbReference type="SUPFAM" id="SSF47823">
    <property type="entry name" value="lambda integrase-like, N-terminal domain"/>
    <property type="match status" value="1"/>
</dbReference>
<dbReference type="RefSeq" id="WP_038559367.1">
    <property type="nucleotide sequence ID" value="NZ_CP007481.1"/>
</dbReference>
<dbReference type="OrthoDB" id="9801717at2"/>
<reference evidence="7 8" key="1">
    <citation type="submission" date="2014-03" db="EMBL/GenBank/DDBJ databases">
        <title>Sequencing and Comparison of Genomes and Transcriptome Profiles of Human Ehrlichiosis Agents.</title>
        <authorList>
            <person name="Lin M."/>
            <person name="Daugherty S.C."/>
            <person name="Nagaraj S."/>
            <person name="Cheng Z."/>
            <person name="Xiong Q."/>
            <person name="Lin F.-Y."/>
            <person name="Sengamalay N."/>
            <person name="Ott S."/>
            <person name="Godinez A."/>
            <person name="Tallon L.J."/>
            <person name="Sadzewicz L."/>
            <person name="Fraser C.M."/>
            <person name="Dunning Hotopp J.C."/>
            <person name="Rikihisa Y."/>
        </authorList>
    </citation>
    <scope>NUCLEOTIDE SEQUENCE [LARGE SCALE GENOMIC DNA]</scope>
    <source>
        <strain evidence="7 8">Oregon</strain>
    </source>
</reference>
<name>X5HLR1_9RICK</name>
<evidence type="ECO:0000256" key="3">
    <source>
        <dbReference type="ARBA" id="ARBA00023172"/>
    </source>
</evidence>
<dbReference type="EMBL" id="CP007481">
    <property type="protein sequence ID" value="AHX11365.1"/>
    <property type="molecule type" value="Genomic_DNA"/>
</dbReference>
<dbReference type="STRING" id="1286528.NHE_0420"/>
<evidence type="ECO:0000313" key="7">
    <source>
        <dbReference type="EMBL" id="AHX11365.1"/>
    </source>
</evidence>
<dbReference type="KEGG" id="nhm:NHE_0420"/>
<dbReference type="InterPro" id="IPR004107">
    <property type="entry name" value="Integrase_SAM-like_N"/>
</dbReference>
<dbReference type="PANTHER" id="PTHR30349">
    <property type="entry name" value="PHAGE INTEGRASE-RELATED"/>
    <property type="match status" value="1"/>
</dbReference>
<dbReference type="HOGENOM" id="CLU_027562_9_0_5"/>
<keyword evidence="8" id="KW-1185">Reference proteome</keyword>
<dbReference type="Proteomes" id="UP000023755">
    <property type="component" value="Chromosome"/>
</dbReference>
<dbReference type="SUPFAM" id="SSF56349">
    <property type="entry name" value="DNA breaking-rejoining enzymes"/>
    <property type="match status" value="1"/>
</dbReference>
<evidence type="ECO:0000313" key="8">
    <source>
        <dbReference type="Proteomes" id="UP000023755"/>
    </source>
</evidence>
<dbReference type="InterPro" id="IPR044068">
    <property type="entry name" value="CB"/>
</dbReference>
<dbReference type="PANTHER" id="PTHR30349:SF90">
    <property type="entry name" value="TYROSINE RECOMBINASE XERD"/>
    <property type="match status" value="1"/>
</dbReference>
<gene>
    <name evidence="7" type="ORF">NHE_0420</name>
</gene>
<keyword evidence="2 4" id="KW-0238">DNA-binding</keyword>
<dbReference type="GO" id="GO:0006310">
    <property type="term" value="P:DNA recombination"/>
    <property type="evidence" value="ECO:0007669"/>
    <property type="project" value="UniProtKB-KW"/>
</dbReference>
<dbReference type="AlphaFoldDB" id="X5HLR1"/>
<dbReference type="Pfam" id="PF02899">
    <property type="entry name" value="Phage_int_SAM_1"/>
    <property type="match status" value="1"/>
</dbReference>
<feature type="domain" description="Tyr recombinase" evidence="5">
    <location>
        <begin position="119"/>
        <end position="299"/>
    </location>
</feature>
<keyword evidence="3" id="KW-0233">DNA recombination</keyword>
<evidence type="ECO:0000256" key="2">
    <source>
        <dbReference type="ARBA" id="ARBA00023125"/>
    </source>
</evidence>